<evidence type="ECO:0000313" key="4">
    <source>
        <dbReference type="Proteomes" id="UP000664073"/>
    </source>
</evidence>
<organism evidence="3 4">
    <name type="scientific">Acetobacter garciniae</name>
    <dbReference type="NCBI Taxonomy" id="2817435"/>
    <lineage>
        <taxon>Bacteria</taxon>
        <taxon>Pseudomonadati</taxon>
        <taxon>Pseudomonadota</taxon>
        <taxon>Alphaproteobacteria</taxon>
        <taxon>Acetobacterales</taxon>
        <taxon>Acetobacteraceae</taxon>
        <taxon>Acetobacter</taxon>
    </lineage>
</organism>
<gene>
    <name evidence="3" type="ORF">J2D77_04805</name>
</gene>
<dbReference type="PANTHER" id="PTHR38593">
    <property type="entry name" value="BLR2558 PROTEIN"/>
    <property type="match status" value="1"/>
</dbReference>
<dbReference type="Pfam" id="PF13628">
    <property type="entry name" value="DUF4142"/>
    <property type="match status" value="1"/>
</dbReference>
<reference evidence="3" key="1">
    <citation type="submission" date="2021-03" db="EMBL/GenBank/DDBJ databases">
        <title>The complete genome sequence of Acetobacter sp. TBRC 12339.</title>
        <authorList>
            <person name="Charoenyingcharoen P."/>
            <person name="Yukphan P."/>
        </authorList>
    </citation>
    <scope>NUCLEOTIDE SEQUENCE</scope>
    <source>
        <strain evidence="3">TBRC 12339</strain>
    </source>
</reference>
<dbReference type="EMBL" id="JAFVMH010000002">
    <property type="protein sequence ID" value="MBO1324476.1"/>
    <property type="molecule type" value="Genomic_DNA"/>
</dbReference>
<feature type="signal peptide" evidence="1">
    <location>
        <begin position="1"/>
        <end position="19"/>
    </location>
</feature>
<keyword evidence="4" id="KW-1185">Reference proteome</keyword>
<comment type="caution">
    <text evidence="3">The sequence shown here is derived from an EMBL/GenBank/DDBJ whole genome shotgun (WGS) entry which is preliminary data.</text>
</comment>
<dbReference type="AlphaFoldDB" id="A0A939KR22"/>
<proteinExistence type="predicted"/>
<protein>
    <submittedName>
        <fullName evidence="3">DUF4142 domain-containing protein</fullName>
    </submittedName>
</protein>
<evidence type="ECO:0000259" key="2">
    <source>
        <dbReference type="Pfam" id="PF13628"/>
    </source>
</evidence>
<dbReference type="PANTHER" id="PTHR38593:SF1">
    <property type="entry name" value="BLR2558 PROTEIN"/>
    <property type="match status" value="1"/>
</dbReference>
<dbReference type="InterPro" id="IPR025419">
    <property type="entry name" value="DUF4142"/>
</dbReference>
<accession>A0A939KR22</accession>
<keyword evidence="1" id="KW-0732">Signal</keyword>
<name>A0A939KR22_9PROT</name>
<dbReference type="Gene3D" id="1.20.1260.10">
    <property type="match status" value="1"/>
</dbReference>
<feature type="domain" description="DUF4142" evidence="2">
    <location>
        <begin position="37"/>
        <end position="173"/>
    </location>
</feature>
<dbReference type="RefSeq" id="WP_207845175.1">
    <property type="nucleotide sequence ID" value="NZ_JAFVMH010000002.1"/>
</dbReference>
<dbReference type="InterPro" id="IPR012347">
    <property type="entry name" value="Ferritin-like"/>
</dbReference>
<sequence>MKKSLMLLMALSLSVPAGAQSLSEKTGMNALVGAAPTTADFVKIATVSDLFEIQSSELALQGQDHALNTFATTMIQDHKKTSADLKDIIASNNLPVTQPTAMDDSHQATLDKLKGLQGTSFTREYRKDQISGHEDAVSLFRRYSQDGDNPALKTWATQTLPRLEDHLKMAKALPH</sequence>
<feature type="chain" id="PRO_5037878387" evidence="1">
    <location>
        <begin position="20"/>
        <end position="175"/>
    </location>
</feature>
<evidence type="ECO:0000313" key="3">
    <source>
        <dbReference type="EMBL" id="MBO1324476.1"/>
    </source>
</evidence>
<evidence type="ECO:0000256" key="1">
    <source>
        <dbReference type="SAM" id="SignalP"/>
    </source>
</evidence>
<dbReference type="Proteomes" id="UP000664073">
    <property type="component" value="Unassembled WGS sequence"/>
</dbReference>